<sequence length="103" mass="11658">MEGDESRRAAPQAHASDQGRLETRPDHSFPSLLIRHPPRIGYRSDSVIASVNFEWTTVGYASRALTLHYKTTCDNAFYLLCTLLQRQLHNWSKSECIPIPSTA</sequence>
<dbReference type="AlphaFoldDB" id="A0A5B7J775"/>
<accession>A0A5B7J775</accession>
<keyword evidence="3" id="KW-1185">Reference proteome</keyword>
<reference evidence="2 3" key="1">
    <citation type="submission" date="2019-05" db="EMBL/GenBank/DDBJ databases">
        <title>Another draft genome of Portunus trituberculatus and its Hox gene families provides insights of decapod evolution.</title>
        <authorList>
            <person name="Jeong J.-H."/>
            <person name="Song I."/>
            <person name="Kim S."/>
            <person name="Choi T."/>
            <person name="Kim D."/>
            <person name="Ryu S."/>
            <person name="Kim W."/>
        </authorList>
    </citation>
    <scope>NUCLEOTIDE SEQUENCE [LARGE SCALE GENOMIC DNA]</scope>
    <source>
        <tissue evidence="2">Muscle</tissue>
    </source>
</reference>
<gene>
    <name evidence="2" type="ORF">E2C01_088831</name>
</gene>
<dbReference type="Proteomes" id="UP000324222">
    <property type="component" value="Unassembled WGS sequence"/>
</dbReference>
<protein>
    <submittedName>
        <fullName evidence="2">Uncharacterized protein</fullName>
    </submittedName>
</protein>
<proteinExistence type="predicted"/>
<feature type="compositionally biased region" description="Basic and acidic residues" evidence="1">
    <location>
        <begin position="17"/>
        <end position="27"/>
    </location>
</feature>
<dbReference type="EMBL" id="VSRR010095744">
    <property type="protein sequence ID" value="MPC93691.1"/>
    <property type="molecule type" value="Genomic_DNA"/>
</dbReference>
<evidence type="ECO:0000313" key="2">
    <source>
        <dbReference type="EMBL" id="MPC93691.1"/>
    </source>
</evidence>
<organism evidence="2 3">
    <name type="scientific">Portunus trituberculatus</name>
    <name type="common">Swimming crab</name>
    <name type="synonym">Neptunus trituberculatus</name>
    <dbReference type="NCBI Taxonomy" id="210409"/>
    <lineage>
        <taxon>Eukaryota</taxon>
        <taxon>Metazoa</taxon>
        <taxon>Ecdysozoa</taxon>
        <taxon>Arthropoda</taxon>
        <taxon>Crustacea</taxon>
        <taxon>Multicrustacea</taxon>
        <taxon>Malacostraca</taxon>
        <taxon>Eumalacostraca</taxon>
        <taxon>Eucarida</taxon>
        <taxon>Decapoda</taxon>
        <taxon>Pleocyemata</taxon>
        <taxon>Brachyura</taxon>
        <taxon>Eubrachyura</taxon>
        <taxon>Portunoidea</taxon>
        <taxon>Portunidae</taxon>
        <taxon>Portuninae</taxon>
        <taxon>Portunus</taxon>
    </lineage>
</organism>
<feature type="region of interest" description="Disordered" evidence="1">
    <location>
        <begin position="1"/>
        <end position="36"/>
    </location>
</feature>
<comment type="caution">
    <text evidence="2">The sequence shown here is derived from an EMBL/GenBank/DDBJ whole genome shotgun (WGS) entry which is preliminary data.</text>
</comment>
<evidence type="ECO:0000256" key="1">
    <source>
        <dbReference type="SAM" id="MobiDB-lite"/>
    </source>
</evidence>
<name>A0A5B7J775_PORTR</name>
<evidence type="ECO:0000313" key="3">
    <source>
        <dbReference type="Proteomes" id="UP000324222"/>
    </source>
</evidence>